<evidence type="ECO:0000256" key="7">
    <source>
        <dbReference type="RuleBase" id="RU363032"/>
    </source>
</evidence>
<accession>A0ABX1XLN6</accession>
<sequence>MRLPKRYIGHPSAAFSYYYDVKDVTTLVSTTAINPDTPLTKGKASRNRYPVWNQYKKCSYLFLMLLPVLIWYVIFCYVPMYGIVLAFKDFKPVLGIFDSPWVGFKNFELLWDPYSGFVPAVKNTLIISFYHIVFGFPAPIILALLFNELRLQVFKRVAQTISYLPHFFSWVVMAGLLNVILSPSTGAVNVIIQWIGFDPIYFLGDKEWFRFTLITSGIWKEVGWGTIIYLAALASVDPHLYEAAVMDGASRWKQIWYITLPSLLPVISLLFILRIGHLLDGGFDQIFNLYNPAVTEVSDIIDTFVYRAGLTSMQYSFATTVGLFKNVIAFILILITNYVIKKSGQEGLI</sequence>
<dbReference type="InterPro" id="IPR000515">
    <property type="entry name" value="MetI-like"/>
</dbReference>
<dbReference type="PANTHER" id="PTHR43227">
    <property type="entry name" value="BLL4140 PROTEIN"/>
    <property type="match status" value="1"/>
</dbReference>
<evidence type="ECO:0000256" key="1">
    <source>
        <dbReference type="ARBA" id="ARBA00004651"/>
    </source>
</evidence>
<evidence type="ECO:0000256" key="4">
    <source>
        <dbReference type="ARBA" id="ARBA00022692"/>
    </source>
</evidence>
<gene>
    <name evidence="9" type="ORF">GC096_36130</name>
</gene>
<evidence type="ECO:0000256" key="3">
    <source>
        <dbReference type="ARBA" id="ARBA00022475"/>
    </source>
</evidence>
<feature type="domain" description="ABC transmembrane type-1" evidence="8">
    <location>
        <begin position="121"/>
        <end position="336"/>
    </location>
</feature>
<dbReference type="SUPFAM" id="SSF161098">
    <property type="entry name" value="MetI-like"/>
    <property type="match status" value="1"/>
</dbReference>
<keyword evidence="5 7" id="KW-1133">Transmembrane helix</keyword>
<feature type="transmembrane region" description="Helical" evidence="7">
    <location>
        <begin position="208"/>
        <end position="234"/>
    </location>
</feature>
<comment type="similarity">
    <text evidence="7">Belongs to the binding-protein-dependent transport system permease family.</text>
</comment>
<feature type="transmembrane region" description="Helical" evidence="7">
    <location>
        <begin position="315"/>
        <end position="340"/>
    </location>
</feature>
<evidence type="ECO:0000256" key="5">
    <source>
        <dbReference type="ARBA" id="ARBA00022989"/>
    </source>
</evidence>
<dbReference type="InterPro" id="IPR050809">
    <property type="entry name" value="UgpAE/MalFG_permease"/>
</dbReference>
<feature type="transmembrane region" description="Helical" evidence="7">
    <location>
        <begin position="167"/>
        <end position="196"/>
    </location>
</feature>
<evidence type="ECO:0000313" key="9">
    <source>
        <dbReference type="EMBL" id="NOU69448.1"/>
    </source>
</evidence>
<evidence type="ECO:0000256" key="6">
    <source>
        <dbReference type="ARBA" id="ARBA00023136"/>
    </source>
</evidence>
<evidence type="ECO:0000259" key="8">
    <source>
        <dbReference type="PROSITE" id="PS50928"/>
    </source>
</evidence>
<dbReference type="PROSITE" id="PS50928">
    <property type="entry name" value="ABC_TM1"/>
    <property type="match status" value="1"/>
</dbReference>
<keyword evidence="2 7" id="KW-0813">Transport</keyword>
<name>A0ABX1XLN6_9BACL</name>
<dbReference type="Proteomes" id="UP000653578">
    <property type="component" value="Unassembled WGS sequence"/>
</dbReference>
<dbReference type="CDD" id="cd06261">
    <property type="entry name" value="TM_PBP2"/>
    <property type="match status" value="1"/>
</dbReference>
<evidence type="ECO:0000256" key="2">
    <source>
        <dbReference type="ARBA" id="ARBA00022448"/>
    </source>
</evidence>
<protein>
    <submittedName>
        <fullName evidence="9">ABC transporter permease subunit</fullName>
    </submittedName>
</protein>
<keyword evidence="3" id="KW-1003">Cell membrane</keyword>
<dbReference type="EMBL" id="WHNY01000092">
    <property type="protein sequence ID" value="NOU69448.1"/>
    <property type="molecule type" value="Genomic_DNA"/>
</dbReference>
<keyword evidence="6 7" id="KW-0472">Membrane</keyword>
<evidence type="ECO:0000313" key="10">
    <source>
        <dbReference type="Proteomes" id="UP000653578"/>
    </source>
</evidence>
<comment type="caution">
    <text evidence="9">The sequence shown here is derived from an EMBL/GenBank/DDBJ whole genome shotgun (WGS) entry which is preliminary data.</text>
</comment>
<feature type="transmembrane region" description="Helical" evidence="7">
    <location>
        <begin position="60"/>
        <end position="84"/>
    </location>
</feature>
<dbReference type="Gene3D" id="1.10.3720.10">
    <property type="entry name" value="MetI-like"/>
    <property type="match status" value="1"/>
</dbReference>
<reference evidence="9 10" key="1">
    <citation type="submission" date="2019-10" db="EMBL/GenBank/DDBJ databases">
        <title>Description of Paenibacillus humi sp. nov.</title>
        <authorList>
            <person name="Carlier A."/>
            <person name="Qi S."/>
        </authorList>
    </citation>
    <scope>NUCLEOTIDE SEQUENCE [LARGE SCALE GENOMIC DNA]</scope>
    <source>
        <strain evidence="9 10">LMG 31461</strain>
    </source>
</reference>
<dbReference type="InterPro" id="IPR035906">
    <property type="entry name" value="MetI-like_sf"/>
</dbReference>
<feature type="transmembrane region" description="Helical" evidence="7">
    <location>
        <begin position="255"/>
        <end position="275"/>
    </location>
</feature>
<feature type="transmembrane region" description="Helical" evidence="7">
    <location>
        <begin position="125"/>
        <end position="146"/>
    </location>
</feature>
<keyword evidence="10" id="KW-1185">Reference proteome</keyword>
<comment type="subcellular location">
    <subcellularLocation>
        <location evidence="1 7">Cell membrane</location>
        <topology evidence="1 7">Multi-pass membrane protein</topology>
    </subcellularLocation>
</comment>
<organism evidence="9 10">
    <name type="scientific">Paenibacillus plantarum</name>
    <dbReference type="NCBI Taxonomy" id="2654975"/>
    <lineage>
        <taxon>Bacteria</taxon>
        <taxon>Bacillati</taxon>
        <taxon>Bacillota</taxon>
        <taxon>Bacilli</taxon>
        <taxon>Bacillales</taxon>
        <taxon>Paenibacillaceae</taxon>
        <taxon>Paenibacillus</taxon>
    </lineage>
</organism>
<dbReference type="PANTHER" id="PTHR43227:SF11">
    <property type="entry name" value="BLL4140 PROTEIN"/>
    <property type="match status" value="1"/>
</dbReference>
<proteinExistence type="inferred from homology"/>
<keyword evidence="4 7" id="KW-0812">Transmembrane</keyword>
<dbReference type="Pfam" id="PF00528">
    <property type="entry name" value="BPD_transp_1"/>
    <property type="match status" value="1"/>
</dbReference>